<organism evidence="2 3">
    <name type="scientific">Lottia gigantea</name>
    <name type="common">Giant owl limpet</name>
    <dbReference type="NCBI Taxonomy" id="225164"/>
    <lineage>
        <taxon>Eukaryota</taxon>
        <taxon>Metazoa</taxon>
        <taxon>Spiralia</taxon>
        <taxon>Lophotrochozoa</taxon>
        <taxon>Mollusca</taxon>
        <taxon>Gastropoda</taxon>
        <taxon>Patellogastropoda</taxon>
        <taxon>Lottioidea</taxon>
        <taxon>Lottiidae</taxon>
        <taxon>Lottia</taxon>
    </lineage>
</organism>
<dbReference type="AlphaFoldDB" id="V3YZ54"/>
<dbReference type="CDD" id="cd00063">
    <property type="entry name" value="FN3"/>
    <property type="match status" value="1"/>
</dbReference>
<keyword evidence="3" id="KW-1185">Reference proteome</keyword>
<dbReference type="InterPro" id="IPR009030">
    <property type="entry name" value="Growth_fac_rcpt_cys_sf"/>
</dbReference>
<protein>
    <recommendedName>
        <fullName evidence="1">Fibronectin type-III domain-containing protein</fullName>
    </recommendedName>
</protein>
<dbReference type="HOGENOM" id="CLU_1171788_0_0_1"/>
<dbReference type="InterPro" id="IPR013783">
    <property type="entry name" value="Ig-like_fold"/>
</dbReference>
<sequence>MLEPGFNGTCTSTTGCLSNLTCLSVTEMEGTCGCDNTQYHNDNNCIPKGGYGDSCITTADSCNVVNGSCYMTKCSCNENYYTDNNMCNSVDGLKPTGVGIEGTATSSNVTIKWTVPTKDSIQSFNIKGNGPNIEKTQLNKNFTAVTIAGLTPNTQYTDIKVETVVKTDRNSSLVVTSDPPFINFTTSSPDGERLGVEGLYRNNNQCNNDSNNNNTIKLVSIQTTISVIMIKILCGAY</sequence>
<dbReference type="SUPFAM" id="SSF49265">
    <property type="entry name" value="Fibronectin type III"/>
    <property type="match status" value="1"/>
</dbReference>
<name>V3YZ54_LOTGI</name>
<dbReference type="EMBL" id="KB203683">
    <property type="protein sequence ID" value="ESO83418.1"/>
    <property type="molecule type" value="Genomic_DNA"/>
</dbReference>
<evidence type="ECO:0000259" key="1">
    <source>
        <dbReference type="Pfam" id="PF00041"/>
    </source>
</evidence>
<dbReference type="RefSeq" id="XP_009065849.1">
    <property type="nucleotide sequence ID" value="XM_009067601.1"/>
</dbReference>
<evidence type="ECO:0000313" key="3">
    <source>
        <dbReference type="Proteomes" id="UP000030746"/>
    </source>
</evidence>
<accession>V3YZ54</accession>
<dbReference type="SUPFAM" id="SSF57184">
    <property type="entry name" value="Growth factor receptor domain"/>
    <property type="match status" value="1"/>
</dbReference>
<dbReference type="KEGG" id="lgi:LOTGIDRAFT_169282"/>
<dbReference type="GeneID" id="20241105"/>
<gene>
    <name evidence="2" type="ORF">LOTGIDRAFT_169282</name>
</gene>
<dbReference type="Proteomes" id="UP000030746">
    <property type="component" value="Unassembled WGS sequence"/>
</dbReference>
<evidence type="ECO:0000313" key="2">
    <source>
        <dbReference type="EMBL" id="ESO83418.1"/>
    </source>
</evidence>
<proteinExistence type="predicted"/>
<dbReference type="CTD" id="20241105"/>
<reference evidence="2 3" key="1">
    <citation type="journal article" date="2013" name="Nature">
        <title>Insights into bilaterian evolution from three spiralian genomes.</title>
        <authorList>
            <person name="Simakov O."/>
            <person name="Marletaz F."/>
            <person name="Cho S.J."/>
            <person name="Edsinger-Gonzales E."/>
            <person name="Havlak P."/>
            <person name="Hellsten U."/>
            <person name="Kuo D.H."/>
            <person name="Larsson T."/>
            <person name="Lv J."/>
            <person name="Arendt D."/>
            <person name="Savage R."/>
            <person name="Osoegawa K."/>
            <person name="de Jong P."/>
            <person name="Grimwood J."/>
            <person name="Chapman J.A."/>
            <person name="Shapiro H."/>
            <person name="Aerts A."/>
            <person name="Otillar R.P."/>
            <person name="Terry A.Y."/>
            <person name="Boore J.L."/>
            <person name="Grigoriev I.V."/>
            <person name="Lindberg D.R."/>
            <person name="Seaver E.C."/>
            <person name="Weisblat D.A."/>
            <person name="Putnam N.H."/>
            <person name="Rokhsar D.S."/>
        </authorList>
    </citation>
    <scope>NUCLEOTIDE SEQUENCE [LARGE SCALE GENOMIC DNA]</scope>
</reference>
<feature type="domain" description="Fibronectin type-III" evidence="1">
    <location>
        <begin position="94"/>
        <end position="164"/>
    </location>
</feature>
<dbReference type="Pfam" id="PF00041">
    <property type="entry name" value="fn3"/>
    <property type="match status" value="1"/>
</dbReference>
<dbReference type="InterPro" id="IPR003961">
    <property type="entry name" value="FN3_dom"/>
</dbReference>
<dbReference type="Gene3D" id="2.60.40.10">
    <property type="entry name" value="Immunoglobulins"/>
    <property type="match status" value="1"/>
</dbReference>
<dbReference type="InterPro" id="IPR036116">
    <property type="entry name" value="FN3_sf"/>
</dbReference>